<organism evidence="2 3">
    <name type="scientific">Arctia plantaginis</name>
    <name type="common">Wood tiger moth</name>
    <name type="synonym">Phalaena plantaginis</name>
    <dbReference type="NCBI Taxonomy" id="874455"/>
    <lineage>
        <taxon>Eukaryota</taxon>
        <taxon>Metazoa</taxon>
        <taxon>Ecdysozoa</taxon>
        <taxon>Arthropoda</taxon>
        <taxon>Hexapoda</taxon>
        <taxon>Insecta</taxon>
        <taxon>Pterygota</taxon>
        <taxon>Neoptera</taxon>
        <taxon>Endopterygota</taxon>
        <taxon>Lepidoptera</taxon>
        <taxon>Glossata</taxon>
        <taxon>Ditrysia</taxon>
        <taxon>Noctuoidea</taxon>
        <taxon>Erebidae</taxon>
        <taxon>Arctiinae</taxon>
        <taxon>Arctia</taxon>
    </lineage>
</organism>
<protein>
    <submittedName>
        <fullName evidence="2">Uncharacterized protein</fullName>
    </submittedName>
</protein>
<evidence type="ECO:0000313" key="3">
    <source>
        <dbReference type="Proteomes" id="UP000494256"/>
    </source>
</evidence>
<feature type="region of interest" description="Disordered" evidence="1">
    <location>
        <begin position="1"/>
        <end position="81"/>
    </location>
</feature>
<gene>
    <name evidence="2" type="ORF">APLA_LOCUS915</name>
</gene>
<comment type="caution">
    <text evidence="2">The sequence shown here is derived from an EMBL/GenBank/DDBJ whole genome shotgun (WGS) entry which is preliminary data.</text>
</comment>
<dbReference type="OrthoDB" id="8169788at2759"/>
<dbReference type="EMBL" id="CADEBD010000046">
    <property type="protein sequence ID" value="CAB3221619.1"/>
    <property type="molecule type" value="Genomic_DNA"/>
</dbReference>
<evidence type="ECO:0000313" key="2">
    <source>
        <dbReference type="EMBL" id="CAB3221619.1"/>
    </source>
</evidence>
<proteinExistence type="predicted"/>
<reference evidence="2 3" key="1">
    <citation type="submission" date="2020-04" db="EMBL/GenBank/DDBJ databases">
        <authorList>
            <person name="Wallbank WR R."/>
            <person name="Pardo Diaz C."/>
            <person name="Kozak K."/>
            <person name="Martin S."/>
            <person name="Jiggins C."/>
            <person name="Moest M."/>
            <person name="Warren A I."/>
            <person name="Byers J.R.P. K."/>
            <person name="Montejo-Kovacevich G."/>
            <person name="Yen C E."/>
        </authorList>
    </citation>
    <scope>NUCLEOTIDE SEQUENCE [LARGE SCALE GENOMIC DNA]</scope>
</reference>
<accession>A0A8S0YPN9</accession>
<feature type="compositionally biased region" description="Polar residues" evidence="1">
    <location>
        <begin position="57"/>
        <end position="70"/>
    </location>
</feature>
<dbReference type="Proteomes" id="UP000494256">
    <property type="component" value="Unassembled WGS sequence"/>
</dbReference>
<feature type="compositionally biased region" description="Polar residues" evidence="1">
    <location>
        <begin position="24"/>
        <end position="40"/>
    </location>
</feature>
<name>A0A8S0YPN9_ARCPL</name>
<sequence>MFSSTLTKNDVIRIANGRWPEPNPTQGSSSPTALLSSTRSPPHAAQPKEQPPRMGPTRNQNQEKQPTSRYHGQIDGTHHQPYIRRVTTVPVSFGVPVTLVSMDALQCIAQDEEKGFMVQPLACLEAYVIRG</sequence>
<dbReference type="AlphaFoldDB" id="A0A8S0YPN9"/>
<evidence type="ECO:0000256" key="1">
    <source>
        <dbReference type="SAM" id="MobiDB-lite"/>
    </source>
</evidence>